<keyword evidence="9 18" id="KW-0444">Lipid biosynthesis</keyword>
<evidence type="ECO:0000256" key="14">
    <source>
        <dbReference type="ARBA" id="ARBA00023209"/>
    </source>
</evidence>
<comment type="pathway">
    <text evidence="3">Phospholipid metabolism; CDP-diacylglycerol biosynthesis; CDP-diacylglycerol from sn-glycerol 3-phosphate: step 2/3.</text>
</comment>
<comment type="pathway">
    <text evidence="4">Lipid metabolism.</text>
</comment>
<evidence type="ECO:0000256" key="6">
    <source>
        <dbReference type="ARBA" id="ARBA00013211"/>
    </source>
</evidence>
<comment type="subcellular location">
    <subcellularLocation>
        <location evidence="2">Cell inner membrane</location>
        <topology evidence="2">Peripheral membrane protein</topology>
    </subcellularLocation>
</comment>
<keyword evidence="16 18" id="KW-0012">Acyltransferase</keyword>
<dbReference type="InterPro" id="IPR004552">
    <property type="entry name" value="AGP_acyltrans"/>
</dbReference>
<evidence type="ECO:0000256" key="12">
    <source>
        <dbReference type="ARBA" id="ARBA00023098"/>
    </source>
</evidence>
<evidence type="ECO:0000313" key="20">
    <source>
        <dbReference type="EMBL" id="CAH2030147.1"/>
    </source>
</evidence>
<evidence type="ECO:0000256" key="18">
    <source>
        <dbReference type="RuleBase" id="RU361267"/>
    </source>
</evidence>
<evidence type="ECO:0000313" key="21">
    <source>
        <dbReference type="Proteomes" id="UP001295463"/>
    </source>
</evidence>
<evidence type="ECO:0000256" key="2">
    <source>
        <dbReference type="ARBA" id="ARBA00004417"/>
    </source>
</evidence>
<keyword evidence="14 18" id="KW-0594">Phospholipid biosynthesis</keyword>
<dbReference type="InterPro" id="IPR002123">
    <property type="entry name" value="Plipid/glycerol_acylTrfase"/>
</dbReference>
<keyword evidence="10" id="KW-0997">Cell inner membrane</keyword>
<protein>
    <recommendedName>
        <fullName evidence="7 18">1-acyl-sn-glycerol-3-phosphate acyltransferase</fullName>
        <ecNumber evidence="6 18">2.3.1.51</ecNumber>
    </recommendedName>
</protein>
<comment type="catalytic activity">
    <reaction evidence="1 18">
        <text>a 1-acyl-sn-glycero-3-phosphate + an acyl-CoA = a 1,2-diacyl-sn-glycero-3-phosphate + CoA</text>
        <dbReference type="Rhea" id="RHEA:19709"/>
        <dbReference type="ChEBI" id="CHEBI:57287"/>
        <dbReference type="ChEBI" id="CHEBI:57970"/>
        <dbReference type="ChEBI" id="CHEBI:58342"/>
        <dbReference type="ChEBI" id="CHEBI:58608"/>
        <dbReference type="EC" id="2.3.1.51"/>
    </reaction>
</comment>
<dbReference type="PANTHER" id="PTHR10434">
    <property type="entry name" value="1-ACYL-SN-GLYCEROL-3-PHOSPHATE ACYLTRANSFERASE"/>
    <property type="match status" value="1"/>
</dbReference>
<evidence type="ECO:0000256" key="15">
    <source>
        <dbReference type="ARBA" id="ARBA00023264"/>
    </source>
</evidence>
<dbReference type="SMART" id="SM00563">
    <property type="entry name" value="PlsC"/>
    <property type="match status" value="1"/>
</dbReference>
<name>A0ABM9D6Z9_9BACT</name>
<comment type="function">
    <text evidence="17">Converts lysophosphatidic acid (LPA) into phosphatidic acid by incorporating acyl moiety at the 2 position.</text>
</comment>
<evidence type="ECO:0000256" key="8">
    <source>
        <dbReference type="ARBA" id="ARBA00022475"/>
    </source>
</evidence>
<evidence type="ECO:0000256" key="1">
    <source>
        <dbReference type="ARBA" id="ARBA00001141"/>
    </source>
</evidence>
<dbReference type="EMBL" id="OW150024">
    <property type="protein sequence ID" value="CAH2030147.1"/>
    <property type="molecule type" value="Genomic_DNA"/>
</dbReference>
<comment type="domain">
    <text evidence="18">The HXXXXD motif is essential for acyltransferase activity and may constitute the binding site for the phosphate moiety of the glycerol-3-phosphate.</text>
</comment>
<keyword evidence="15 18" id="KW-1208">Phospholipid metabolism</keyword>
<dbReference type="GO" id="GO:0003841">
    <property type="term" value="F:1-acylglycerol-3-phosphate O-acyltransferase activity"/>
    <property type="evidence" value="ECO:0007669"/>
    <property type="project" value="UniProtKB-EC"/>
</dbReference>
<evidence type="ECO:0000256" key="17">
    <source>
        <dbReference type="ARBA" id="ARBA00037183"/>
    </source>
</evidence>
<keyword evidence="11 18" id="KW-0808">Transferase</keyword>
<evidence type="ECO:0000259" key="19">
    <source>
        <dbReference type="SMART" id="SM00563"/>
    </source>
</evidence>
<comment type="similarity">
    <text evidence="5 18">Belongs to the 1-acyl-sn-glycerol-3-phosphate acyltransferase family.</text>
</comment>
<keyword evidence="8" id="KW-1003">Cell membrane</keyword>
<accession>A0ABM9D6Z9</accession>
<evidence type="ECO:0000256" key="4">
    <source>
        <dbReference type="ARBA" id="ARBA00005189"/>
    </source>
</evidence>
<evidence type="ECO:0000256" key="11">
    <source>
        <dbReference type="ARBA" id="ARBA00022679"/>
    </source>
</evidence>
<keyword evidence="12 18" id="KW-0443">Lipid metabolism</keyword>
<keyword evidence="13" id="KW-0472">Membrane</keyword>
<dbReference type="Pfam" id="PF01553">
    <property type="entry name" value="Acyltransferase"/>
    <property type="match status" value="1"/>
</dbReference>
<dbReference type="SUPFAM" id="SSF69593">
    <property type="entry name" value="Glycerol-3-phosphate (1)-acyltransferase"/>
    <property type="match status" value="1"/>
</dbReference>
<evidence type="ECO:0000256" key="16">
    <source>
        <dbReference type="ARBA" id="ARBA00023315"/>
    </source>
</evidence>
<evidence type="ECO:0000256" key="5">
    <source>
        <dbReference type="ARBA" id="ARBA00008655"/>
    </source>
</evidence>
<evidence type="ECO:0000256" key="9">
    <source>
        <dbReference type="ARBA" id="ARBA00022516"/>
    </source>
</evidence>
<dbReference type="PANTHER" id="PTHR10434:SF59">
    <property type="entry name" value="1-ACYL-SN-GLYCEROL-3-PHOSPHATE ACYLTRANSFERASE"/>
    <property type="match status" value="1"/>
</dbReference>
<dbReference type="CDD" id="cd07989">
    <property type="entry name" value="LPLAT_AGPAT-like"/>
    <property type="match status" value="1"/>
</dbReference>
<reference evidence="20 21" key="1">
    <citation type="submission" date="2022-03" db="EMBL/GenBank/DDBJ databases">
        <authorList>
            <person name="Koch H."/>
        </authorList>
    </citation>
    <scope>NUCLEOTIDE SEQUENCE [LARGE SCALE GENOMIC DNA]</scope>
    <source>
        <strain evidence="20 21">G1</strain>
    </source>
</reference>
<evidence type="ECO:0000256" key="10">
    <source>
        <dbReference type="ARBA" id="ARBA00022519"/>
    </source>
</evidence>
<gene>
    <name evidence="20" type="ORF">GEAMG1_0325</name>
</gene>
<keyword evidence="21" id="KW-1185">Reference proteome</keyword>
<dbReference type="EC" id="2.3.1.51" evidence="6 18"/>
<dbReference type="NCBIfam" id="TIGR00530">
    <property type="entry name" value="AGP_acyltrn"/>
    <property type="match status" value="1"/>
</dbReference>
<proteinExistence type="inferred from homology"/>
<dbReference type="Proteomes" id="UP001295463">
    <property type="component" value="Chromosome"/>
</dbReference>
<evidence type="ECO:0000256" key="7">
    <source>
        <dbReference type="ARBA" id="ARBA00016139"/>
    </source>
</evidence>
<sequence>MTMAFLRGLLYMSLFFPLTFLVAGTALVCSLPDPRRYGAFARFWGRMGLALAGIRVAVNGTERLPAGPVIVMSNHQSNFDILALQGHFPRRLSWIAKEELFRIPVFGPSMRRGGYIPLDRGHGRKALKSIDEAAQQIRNGASVIIFPEGTRTRDGRLLPFKRGGFMLAARAGVPVVPVTLVGSFGVNPGGTCKLYPFRQVEIRIGKPIAVPQGMRRSEAEEFLMARVHDAIAKEIG</sequence>
<evidence type="ECO:0000256" key="3">
    <source>
        <dbReference type="ARBA" id="ARBA00004728"/>
    </source>
</evidence>
<feature type="domain" description="Phospholipid/glycerol acyltransferase" evidence="19">
    <location>
        <begin position="69"/>
        <end position="183"/>
    </location>
</feature>
<evidence type="ECO:0000256" key="13">
    <source>
        <dbReference type="ARBA" id="ARBA00023136"/>
    </source>
</evidence>
<organism evidence="20 21">
    <name type="scientific">Trichlorobacter ammonificans</name>
    <dbReference type="NCBI Taxonomy" id="2916410"/>
    <lineage>
        <taxon>Bacteria</taxon>
        <taxon>Pseudomonadati</taxon>
        <taxon>Thermodesulfobacteriota</taxon>
        <taxon>Desulfuromonadia</taxon>
        <taxon>Geobacterales</taxon>
        <taxon>Geobacteraceae</taxon>
        <taxon>Trichlorobacter</taxon>
    </lineage>
</organism>